<gene>
    <name evidence="2" type="ORF">AAF712_002532</name>
</gene>
<dbReference type="EMBL" id="JBBXMP010000007">
    <property type="protein sequence ID" value="KAL0070344.1"/>
    <property type="molecule type" value="Genomic_DNA"/>
</dbReference>
<feature type="transmembrane region" description="Helical" evidence="1">
    <location>
        <begin position="20"/>
        <end position="41"/>
    </location>
</feature>
<reference evidence="2 3" key="1">
    <citation type="submission" date="2024-05" db="EMBL/GenBank/DDBJ databases">
        <title>A draft genome resource for the thread blight pathogen Marasmius tenuissimus strain MS-2.</title>
        <authorList>
            <person name="Yulfo-Soto G.E."/>
            <person name="Baruah I.K."/>
            <person name="Amoako-Attah I."/>
            <person name="Bukari Y."/>
            <person name="Meinhardt L.W."/>
            <person name="Bailey B.A."/>
            <person name="Cohen S.P."/>
        </authorList>
    </citation>
    <scope>NUCLEOTIDE SEQUENCE [LARGE SCALE GENOMIC DNA]</scope>
    <source>
        <strain evidence="2 3">MS-2</strain>
    </source>
</reference>
<comment type="caution">
    <text evidence="2">The sequence shown here is derived from an EMBL/GenBank/DDBJ whole genome shotgun (WGS) entry which is preliminary data.</text>
</comment>
<evidence type="ECO:0000256" key="1">
    <source>
        <dbReference type="SAM" id="Phobius"/>
    </source>
</evidence>
<evidence type="ECO:0000313" key="2">
    <source>
        <dbReference type="EMBL" id="KAL0070344.1"/>
    </source>
</evidence>
<keyword evidence="1" id="KW-0472">Membrane</keyword>
<organism evidence="2 3">
    <name type="scientific">Marasmius tenuissimus</name>
    <dbReference type="NCBI Taxonomy" id="585030"/>
    <lineage>
        <taxon>Eukaryota</taxon>
        <taxon>Fungi</taxon>
        <taxon>Dikarya</taxon>
        <taxon>Basidiomycota</taxon>
        <taxon>Agaricomycotina</taxon>
        <taxon>Agaricomycetes</taxon>
        <taxon>Agaricomycetidae</taxon>
        <taxon>Agaricales</taxon>
        <taxon>Marasmiineae</taxon>
        <taxon>Marasmiaceae</taxon>
        <taxon>Marasmius</taxon>
    </lineage>
</organism>
<protein>
    <submittedName>
        <fullName evidence="2">Uncharacterized protein</fullName>
    </submittedName>
</protein>
<sequence>MSSTATIEELEFAEEVFRLGIVPSMAVTAVHLFLYGLHVLLFRDVLVVIRRRQRQKLHGHRLLQFSLITLFSLSSIGVPAGLATDFLAVRKAYYHAIAGIEYNPVNTERALSILTVLRVIVLLLMGLVIEGLLIFRCFVICGWTKKTYGWVLMAVCLVLNGQADVTLNGQTTILITIPVSAGSLFCIGDELSRLGYLIYELVDGLTPKLHSR</sequence>
<evidence type="ECO:0000313" key="3">
    <source>
        <dbReference type="Proteomes" id="UP001437256"/>
    </source>
</evidence>
<dbReference type="Proteomes" id="UP001437256">
    <property type="component" value="Unassembled WGS sequence"/>
</dbReference>
<proteinExistence type="predicted"/>
<feature type="transmembrane region" description="Helical" evidence="1">
    <location>
        <begin position="62"/>
        <end position="82"/>
    </location>
</feature>
<keyword evidence="1" id="KW-1133">Transmembrane helix</keyword>
<keyword evidence="1" id="KW-0812">Transmembrane</keyword>
<keyword evidence="3" id="KW-1185">Reference proteome</keyword>
<feature type="transmembrane region" description="Helical" evidence="1">
    <location>
        <begin position="111"/>
        <end position="135"/>
    </location>
</feature>
<accession>A0ABR3ABG7</accession>
<name>A0ABR3ABG7_9AGAR</name>